<dbReference type="Proteomes" id="UP000555564">
    <property type="component" value="Unassembled WGS sequence"/>
</dbReference>
<protein>
    <submittedName>
        <fullName evidence="2">Transcriptional regulator with XRE-family HTH domain</fullName>
    </submittedName>
</protein>
<dbReference type="Gene3D" id="1.10.260.40">
    <property type="entry name" value="lambda repressor-like DNA-binding domains"/>
    <property type="match status" value="1"/>
</dbReference>
<dbReference type="RefSeq" id="WP_184982974.1">
    <property type="nucleotide sequence ID" value="NZ_BAAALO010000086.1"/>
</dbReference>
<name>A0A7X0M7E3_9ACTN</name>
<evidence type="ECO:0000259" key="1">
    <source>
        <dbReference type="PROSITE" id="PS50943"/>
    </source>
</evidence>
<sequence>MSPAREIDPHESPRALFAFELRRYRLAAGLTQQQFGDRIGYSDSQVAMVETMKRTPTRKFAELCDQKLGLDGAMTRLYVNTTWERAPEYFRPWLEEEAEATALHNWEPAVVPGLLQTETYARAMFSASPGITSEEVEERLAGRVRRQSLLNQDKAPLIGIVLDEFVIRRRIGGAEVMREQLQSMLDVAERPNVTIQIVPYEAEAYCGLAGGFIIAERNGSAYAAYVDAQPIGRTVDDRQVIGQITSRYDAIRAEALPFKQSVKLIKEVVNRNDW</sequence>
<dbReference type="EMBL" id="JACHIU010000001">
    <property type="protein sequence ID" value="MBB6474455.1"/>
    <property type="molecule type" value="Genomic_DNA"/>
</dbReference>
<proteinExistence type="predicted"/>
<dbReference type="PROSITE" id="PS50943">
    <property type="entry name" value="HTH_CROC1"/>
    <property type="match status" value="1"/>
</dbReference>
<dbReference type="InterPro" id="IPR001387">
    <property type="entry name" value="Cro/C1-type_HTH"/>
</dbReference>
<evidence type="ECO:0000313" key="2">
    <source>
        <dbReference type="EMBL" id="MBB6474455.1"/>
    </source>
</evidence>
<dbReference type="AlphaFoldDB" id="A0A7X0M7E3"/>
<keyword evidence="3" id="KW-1185">Reference proteome</keyword>
<evidence type="ECO:0000313" key="3">
    <source>
        <dbReference type="Proteomes" id="UP000555564"/>
    </source>
</evidence>
<dbReference type="InterPro" id="IPR010982">
    <property type="entry name" value="Lambda_DNA-bd_dom_sf"/>
</dbReference>
<dbReference type="CDD" id="cd00093">
    <property type="entry name" value="HTH_XRE"/>
    <property type="match status" value="1"/>
</dbReference>
<dbReference type="SMART" id="SM00530">
    <property type="entry name" value="HTH_XRE"/>
    <property type="match status" value="1"/>
</dbReference>
<accession>A0A7X0M7E3</accession>
<dbReference type="InterPro" id="IPR043917">
    <property type="entry name" value="DUF5753"/>
</dbReference>
<reference evidence="2 3" key="1">
    <citation type="submission" date="2020-08" db="EMBL/GenBank/DDBJ databases">
        <title>Sequencing the genomes of 1000 actinobacteria strains.</title>
        <authorList>
            <person name="Klenk H.-P."/>
        </authorList>
    </citation>
    <scope>NUCLEOTIDE SEQUENCE [LARGE SCALE GENOMIC DNA]</scope>
    <source>
        <strain evidence="2 3">DSM 44936</strain>
    </source>
</reference>
<dbReference type="SUPFAM" id="SSF47413">
    <property type="entry name" value="lambda repressor-like DNA-binding domains"/>
    <property type="match status" value="1"/>
</dbReference>
<dbReference type="Pfam" id="PF13560">
    <property type="entry name" value="HTH_31"/>
    <property type="match status" value="1"/>
</dbReference>
<dbReference type="Pfam" id="PF19054">
    <property type="entry name" value="DUF5753"/>
    <property type="match status" value="1"/>
</dbReference>
<feature type="domain" description="HTH cro/C1-type" evidence="1">
    <location>
        <begin position="21"/>
        <end position="57"/>
    </location>
</feature>
<organism evidence="2 3">
    <name type="scientific">Sphaerisporangium rubeum</name>
    <dbReference type="NCBI Taxonomy" id="321317"/>
    <lineage>
        <taxon>Bacteria</taxon>
        <taxon>Bacillati</taxon>
        <taxon>Actinomycetota</taxon>
        <taxon>Actinomycetes</taxon>
        <taxon>Streptosporangiales</taxon>
        <taxon>Streptosporangiaceae</taxon>
        <taxon>Sphaerisporangium</taxon>
    </lineage>
</organism>
<comment type="caution">
    <text evidence="2">The sequence shown here is derived from an EMBL/GenBank/DDBJ whole genome shotgun (WGS) entry which is preliminary data.</text>
</comment>
<gene>
    <name evidence="2" type="ORF">BJ992_003886</name>
</gene>
<dbReference type="GO" id="GO:0003677">
    <property type="term" value="F:DNA binding"/>
    <property type="evidence" value="ECO:0007669"/>
    <property type="project" value="InterPro"/>
</dbReference>